<feature type="chain" id="PRO_5043943200" evidence="1">
    <location>
        <begin position="23"/>
        <end position="131"/>
    </location>
</feature>
<evidence type="ECO:0000313" key="3">
    <source>
        <dbReference type="Proteomes" id="UP001497623"/>
    </source>
</evidence>
<accession>A0AAV2QMV2</accession>
<name>A0AAV2QMV2_MEGNR</name>
<dbReference type="Proteomes" id="UP001497623">
    <property type="component" value="Unassembled WGS sequence"/>
</dbReference>
<proteinExistence type="predicted"/>
<sequence length="131" mass="14470">MTTFSHVTVSVILLQLTSPLSGSPVTTSIGGGEHLRPQDLINQQVKELRDHCSRPQKQLLKLCHVLSNNSSDLLAGDYYELIENCDMLLPSLLLVNRCSSKCSHAGGITCTPVEEKNVERVFHIQDKENGK</sequence>
<feature type="non-terminal residue" evidence="2">
    <location>
        <position position="131"/>
    </location>
</feature>
<evidence type="ECO:0000256" key="1">
    <source>
        <dbReference type="SAM" id="SignalP"/>
    </source>
</evidence>
<comment type="caution">
    <text evidence="2">The sequence shown here is derived from an EMBL/GenBank/DDBJ whole genome shotgun (WGS) entry which is preliminary data.</text>
</comment>
<evidence type="ECO:0000313" key="2">
    <source>
        <dbReference type="EMBL" id="CAL4087405.1"/>
    </source>
</evidence>
<keyword evidence="3" id="KW-1185">Reference proteome</keyword>
<dbReference type="InterPro" id="IPR029034">
    <property type="entry name" value="Cystine-knot_cytokine"/>
</dbReference>
<gene>
    <name evidence="2" type="ORF">MNOR_LOCUS13219</name>
</gene>
<dbReference type="AlphaFoldDB" id="A0AAV2QMV2"/>
<organism evidence="2 3">
    <name type="scientific">Meganyctiphanes norvegica</name>
    <name type="common">Northern krill</name>
    <name type="synonym">Thysanopoda norvegica</name>
    <dbReference type="NCBI Taxonomy" id="48144"/>
    <lineage>
        <taxon>Eukaryota</taxon>
        <taxon>Metazoa</taxon>
        <taxon>Ecdysozoa</taxon>
        <taxon>Arthropoda</taxon>
        <taxon>Crustacea</taxon>
        <taxon>Multicrustacea</taxon>
        <taxon>Malacostraca</taxon>
        <taxon>Eumalacostraca</taxon>
        <taxon>Eucarida</taxon>
        <taxon>Euphausiacea</taxon>
        <taxon>Euphausiidae</taxon>
        <taxon>Meganyctiphanes</taxon>
    </lineage>
</organism>
<reference evidence="2 3" key="1">
    <citation type="submission" date="2024-05" db="EMBL/GenBank/DDBJ databases">
        <authorList>
            <person name="Wallberg A."/>
        </authorList>
    </citation>
    <scope>NUCLEOTIDE SEQUENCE [LARGE SCALE GENOMIC DNA]</scope>
</reference>
<keyword evidence="1" id="KW-0732">Signal</keyword>
<protein>
    <submittedName>
        <fullName evidence="2">Uncharacterized protein</fullName>
    </submittedName>
</protein>
<dbReference type="Gene3D" id="2.10.90.10">
    <property type="entry name" value="Cystine-knot cytokines"/>
    <property type="match status" value="1"/>
</dbReference>
<dbReference type="EMBL" id="CAXKWB010007487">
    <property type="protein sequence ID" value="CAL4087405.1"/>
    <property type="molecule type" value="Genomic_DNA"/>
</dbReference>
<feature type="signal peptide" evidence="1">
    <location>
        <begin position="1"/>
        <end position="22"/>
    </location>
</feature>